<protein>
    <submittedName>
        <fullName evidence="2">Uncharacterized protein</fullName>
    </submittedName>
</protein>
<dbReference type="AlphaFoldDB" id="A0A0L9UFF6"/>
<feature type="region of interest" description="Disordered" evidence="1">
    <location>
        <begin position="67"/>
        <end position="140"/>
    </location>
</feature>
<feature type="region of interest" description="Disordered" evidence="1">
    <location>
        <begin position="1"/>
        <end position="35"/>
    </location>
</feature>
<name>A0A0L9UFF6_PHAAN</name>
<reference evidence="3" key="1">
    <citation type="journal article" date="2015" name="Proc. Natl. Acad. Sci. U.S.A.">
        <title>Genome sequencing of adzuki bean (Vigna angularis) provides insight into high starch and low fat accumulation and domestication.</title>
        <authorList>
            <person name="Yang K."/>
            <person name="Tian Z."/>
            <person name="Chen C."/>
            <person name="Luo L."/>
            <person name="Zhao B."/>
            <person name="Wang Z."/>
            <person name="Yu L."/>
            <person name="Li Y."/>
            <person name="Sun Y."/>
            <person name="Li W."/>
            <person name="Chen Y."/>
            <person name="Li Y."/>
            <person name="Zhang Y."/>
            <person name="Ai D."/>
            <person name="Zhao J."/>
            <person name="Shang C."/>
            <person name="Ma Y."/>
            <person name="Wu B."/>
            <person name="Wang M."/>
            <person name="Gao L."/>
            <person name="Sun D."/>
            <person name="Zhang P."/>
            <person name="Guo F."/>
            <person name="Wang W."/>
            <person name="Li Y."/>
            <person name="Wang J."/>
            <person name="Varshney R.K."/>
            <person name="Wang J."/>
            <person name="Ling H.Q."/>
            <person name="Wan P."/>
        </authorList>
    </citation>
    <scope>NUCLEOTIDE SEQUENCE</scope>
    <source>
        <strain evidence="3">cv. Jingnong 6</strain>
    </source>
</reference>
<evidence type="ECO:0000256" key="1">
    <source>
        <dbReference type="SAM" id="MobiDB-lite"/>
    </source>
</evidence>
<feature type="compositionally biased region" description="Low complexity" evidence="1">
    <location>
        <begin position="13"/>
        <end position="25"/>
    </location>
</feature>
<proteinExistence type="predicted"/>
<gene>
    <name evidence="2" type="ORF">LR48_Vigan04g151000</name>
</gene>
<sequence length="289" mass="31698">MSAPPPRKSNFMASSKGAGGSSSNAPRPPIIKRASSTSRMLSIPLAGFRATPTVDVVVSPGVAVATGSEPPHNLSHVFLDPSSKAATTSAQPLVRKRKDHKEGERSASKKGRKEKEGSSSRFASKKGRKGKEGSSSWPLPNDIFSPEFNISDRTNFHMSSTHRSLIEGLSEPVLTNAMLEMSTRATSLAWYLREFADRRGAENIRAELLAEKKKKMERGLLQKNRALTDDLVKAKEKISELEMGIVFEHEEGFNKALRQASVQMGVKESFTLGFDIEKDLQHNVLPRNA</sequence>
<evidence type="ECO:0000313" key="3">
    <source>
        <dbReference type="Proteomes" id="UP000053144"/>
    </source>
</evidence>
<dbReference type="Gramene" id="KOM41312">
    <property type="protein sequence ID" value="KOM41312"/>
    <property type="gene ID" value="LR48_Vigan04g151000"/>
</dbReference>
<accession>A0A0L9UFF6</accession>
<feature type="compositionally biased region" description="Basic and acidic residues" evidence="1">
    <location>
        <begin position="100"/>
        <end position="118"/>
    </location>
</feature>
<organism evidence="2 3">
    <name type="scientific">Phaseolus angularis</name>
    <name type="common">Azuki bean</name>
    <name type="synonym">Vigna angularis</name>
    <dbReference type="NCBI Taxonomy" id="3914"/>
    <lineage>
        <taxon>Eukaryota</taxon>
        <taxon>Viridiplantae</taxon>
        <taxon>Streptophyta</taxon>
        <taxon>Embryophyta</taxon>
        <taxon>Tracheophyta</taxon>
        <taxon>Spermatophyta</taxon>
        <taxon>Magnoliopsida</taxon>
        <taxon>eudicotyledons</taxon>
        <taxon>Gunneridae</taxon>
        <taxon>Pentapetalae</taxon>
        <taxon>rosids</taxon>
        <taxon>fabids</taxon>
        <taxon>Fabales</taxon>
        <taxon>Fabaceae</taxon>
        <taxon>Papilionoideae</taxon>
        <taxon>50 kb inversion clade</taxon>
        <taxon>NPAAA clade</taxon>
        <taxon>indigoferoid/millettioid clade</taxon>
        <taxon>Phaseoleae</taxon>
        <taxon>Vigna</taxon>
    </lineage>
</organism>
<dbReference type="EMBL" id="CM003374">
    <property type="protein sequence ID" value="KOM41312.1"/>
    <property type="molecule type" value="Genomic_DNA"/>
</dbReference>
<evidence type="ECO:0000313" key="2">
    <source>
        <dbReference type="EMBL" id="KOM41312.1"/>
    </source>
</evidence>
<dbReference type="Proteomes" id="UP000053144">
    <property type="component" value="Chromosome 4"/>
</dbReference>